<dbReference type="RefSeq" id="WP_146134812.1">
    <property type="nucleotide sequence ID" value="NZ_PVSR01000027.1"/>
</dbReference>
<dbReference type="SUPFAM" id="SSF88946">
    <property type="entry name" value="Sigma2 domain of RNA polymerase sigma factors"/>
    <property type="match status" value="1"/>
</dbReference>
<feature type="region of interest" description="Disordered" evidence="5">
    <location>
        <begin position="171"/>
        <end position="192"/>
    </location>
</feature>
<gene>
    <name evidence="7" type="ORF">CEP50_14120</name>
</gene>
<dbReference type="PANTHER" id="PTHR43133">
    <property type="entry name" value="RNA POLYMERASE ECF-TYPE SIGMA FACTO"/>
    <property type="match status" value="1"/>
</dbReference>
<keyword evidence="3" id="KW-0238">DNA-binding</keyword>
<keyword evidence="1" id="KW-0805">Transcription regulation</keyword>
<dbReference type="GO" id="GO:0016987">
    <property type="term" value="F:sigma factor activity"/>
    <property type="evidence" value="ECO:0007669"/>
    <property type="project" value="UniProtKB-KW"/>
</dbReference>
<dbReference type="Pfam" id="PF04542">
    <property type="entry name" value="Sigma70_r2"/>
    <property type="match status" value="1"/>
</dbReference>
<evidence type="ECO:0000256" key="5">
    <source>
        <dbReference type="SAM" id="MobiDB-lite"/>
    </source>
</evidence>
<evidence type="ECO:0000313" key="8">
    <source>
        <dbReference type="Proteomes" id="UP000239352"/>
    </source>
</evidence>
<dbReference type="EMBL" id="PVSR01000027">
    <property type="protein sequence ID" value="PRW62649.1"/>
    <property type="molecule type" value="Genomic_DNA"/>
</dbReference>
<organism evidence="7 8">
    <name type="scientific">Actinopolyspora mortivallis</name>
    <dbReference type="NCBI Taxonomy" id="33906"/>
    <lineage>
        <taxon>Bacteria</taxon>
        <taxon>Bacillati</taxon>
        <taxon>Actinomycetota</taxon>
        <taxon>Actinomycetes</taxon>
        <taxon>Actinopolysporales</taxon>
        <taxon>Actinopolysporaceae</taxon>
        <taxon>Actinopolyspora</taxon>
    </lineage>
</organism>
<dbReference type="InterPro" id="IPR039425">
    <property type="entry name" value="RNA_pol_sigma-70-like"/>
</dbReference>
<dbReference type="GO" id="GO:0006352">
    <property type="term" value="P:DNA-templated transcription initiation"/>
    <property type="evidence" value="ECO:0007669"/>
    <property type="project" value="InterPro"/>
</dbReference>
<evidence type="ECO:0000259" key="6">
    <source>
        <dbReference type="Pfam" id="PF04542"/>
    </source>
</evidence>
<keyword evidence="8" id="KW-1185">Reference proteome</keyword>
<dbReference type="InParanoid" id="A0A2T0GU60"/>
<feature type="non-terminal residue" evidence="7">
    <location>
        <position position="415"/>
    </location>
</feature>
<evidence type="ECO:0000256" key="1">
    <source>
        <dbReference type="ARBA" id="ARBA00023015"/>
    </source>
</evidence>
<evidence type="ECO:0000313" key="7">
    <source>
        <dbReference type="EMBL" id="PRW62649.1"/>
    </source>
</evidence>
<dbReference type="PANTHER" id="PTHR43133:SF8">
    <property type="entry name" value="RNA POLYMERASE SIGMA FACTOR HI_1459-RELATED"/>
    <property type="match status" value="1"/>
</dbReference>
<dbReference type="InterPro" id="IPR013325">
    <property type="entry name" value="RNA_pol_sigma_r2"/>
</dbReference>
<dbReference type="Proteomes" id="UP000239352">
    <property type="component" value="Unassembled WGS sequence"/>
</dbReference>
<comment type="caution">
    <text evidence="7">The sequence shown here is derived from an EMBL/GenBank/DDBJ whole genome shotgun (WGS) entry which is preliminary data.</text>
</comment>
<dbReference type="InterPro" id="IPR014284">
    <property type="entry name" value="RNA_pol_sigma-70_dom"/>
</dbReference>
<dbReference type="Gene3D" id="1.10.1740.10">
    <property type="match status" value="1"/>
</dbReference>
<dbReference type="InterPro" id="IPR007627">
    <property type="entry name" value="RNA_pol_sigma70_r2"/>
</dbReference>
<name>A0A2T0GU60_ACTMO</name>
<evidence type="ECO:0000256" key="3">
    <source>
        <dbReference type="ARBA" id="ARBA00023125"/>
    </source>
</evidence>
<sequence length="415" mass="44418">MGTVPGDFDDAGDSELIEAVREGSGEAYGVLYRRHVAAAYNMARQLTNGSGEADDLVSEAFAKVLTGLRSGQGPDTAFRAYLLTTIRRTAYDRSRKDSKLRYSEEISAEQNTDLHVPFTDTAVAGGPAEPIRLVAGGEPKTLPVTVRNKGDGTSTPVTMRVSLPEGITARLPEADTSEGSGTAPADTAPAWFPAPSATARRAAETPSSGPGFACTVAEEALSCTTRRGLRPGETVRPEFRLRAGQRANGGRIALDVTTANGLSLPLADVTVHVAPERDPAVAVTARGWTGIPWLARISARVTNTGDVPGKAVTTITLPERTRPVRIPDSCAHSGTDLRCTAPLAPEERTDVTVWLVDSRFPDWGHGSEPTHGFPWQREEPAEVTVTAELGEATDRQRIELGPWWPPLPHDWPHLD</sequence>
<dbReference type="AlphaFoldDB" id="A0A2T0GU60"/>
<keyword evidence="4" id="KW-0804">Transcription</keyword>
<evidence type="ECO:0000256" key="2">
    <source>
        <dbReference type="ARBA" id="ARBA00023082"/>
    </source>
</evidence>
<accession>A0A2T0GU60</accession>
<proteinExistence type="predicted"/>
<dbReference type="NCBIfam" id="TIGR02937">
    <property type="entry name" value="sigma70-ECF"/>
    <property type="match status" value="1"/>
</dbReference>
<dbReference type="GO" id="GO:0003677">
    <property type="term" value="F:DNA binding"/>
    <property type="evidence" value="ECO:0007669"/>
    <property type="project" value="UniProtKB-KW"/>
</dbReference>
<reference evidence="7 8" key="1">
    <citation type="submission" date="2018-03" db="EMBL/GenBank/DDBJ databases">
        <title>Actinopolyspora mortivallis from Sahara, screening for active biomolecules.</title>
        <authorList>
            <person name="Selama O."/>
            <person name="Wellington E.M.H."/>
            <person name="Hacene H."/>
        </authorList>
    </citation>
    <scope>NUCLEOTIDE SEQUENCE [LARGE SCALE GENOMIC DNA]</scope>
    <source>
        <strain evidence="7 8">M5A</strain>
    </source>
</reference>
<evidence type="ECO:0000256" key="4">
    <source>
        <dbReference type="ARBA" id="ARBA00023163"/>
    </source>
</evidence>
<protein>
    <recommendedName>
        <fullName evidence="6">RNA polymerase sigma-70 region 2 domain-containing protein</fullName>
    </recommendedName>
</protein>
<feature type="domain" description="RNA polymerase sigma-70 region 2" evidence="6">
    <location>
        <begin position="31"/>
        <end position="98"/>
    </location>
</feature>
<keyword evidence="2" id="KW-0731">Sigma factor</keyword>